<dbReference type="OrthoDB" id="4214937at2"/>
<dbReference type="RefSeq" id="WP_146482411.1">
    <property type="nucleotide sequence ID" value="NZ_CP042266.1"/>
</dbReference>
<proteinExistence type="predicted"/>
<evidence type="ECO:0000256" key="1">
    <source>
        <dbReference type="SAM" id="MobiDB-lite"/>
    </source>
</evidence>
<sequence length="92" mass="10355">MGKHRRPGPPNQPSRVPPLPDADVPLAAYMKRRRPPQEVHRRHHPVHGGASHVRPEETRVLEEWDGFTYRMVGTAPTLAAARMWSGRKLGPG</sequence>
<dbReference type="AlphaFoldDB" id="A0A5B8JCC3"/>
<protein>
    <submittedName>
        <fullName evidence="2">Uncharacterized protein</fullName>
    </submittedName>
</protein>
<feature type="compositionally biased region" description="Pro residues" evidence="1">
    <location>
        <begin position="8"/>
        <end position="20"/>
    </location>
</feature>
<organism evidence="2 3">
    <name type="scientific">Streptomyces qinzhouensis</name>
    <dbReference type="NCBI Taxonomy" id="2599401"/>
    <lineage>
        <taxon>Bacteria</taxon>
        <taxon>Bacillati</taxon>
        <taxon>Actinomycetota</taxon>
        <taxon>Actinomycetes</taxon>
        <taxon>Kitasatosporales</taxon>
        <taxon>Streptomycetaceae</taxon>
        <taxon>Streptomyces</taxon>
    </lineage>
</organism>
<dbReference type="EMBL" id="CP042266">
    <property type="protein sequence ID" value="QDY79107.1"/>
    <property type="molecule type" value="Genomic_DNA"/>
</dbReference>
<accession>A0A5B8JCC3</accession>
<keyword evidence="3" id="KW-1185">Reference proteome</keyword>
<evidence type="ECO:0000313" key="2">
    <source>
        <dbReference type="EMBL" id="QDY79107.1"/>
    </source>
</evidence>
<feature type="region of interest" description="Disordered" evidence="1">
    <location>
        <begin position="1"/>
        <end position="57"/>
    </location>
</feature>
<name>A0A5B8JCC3_9ACTN</name>
<evidence type="ECO:0000313" key="3">
    <source>
        <dbReference type="Proteomes" id="UP000320580"/>
    </source>
</evidence>
<dbReference type="InterPro" id="IPR045733">
    <property type="entry name" value="DUF6087"/>
</dbReference>
<feature type="compositionally biased region" description="Basic residues" evidence="1">
    <location>
        <begin position="30"/>
        <end position="46"/>
    </location>
</feature>
<dbReference type="Proteomes" id="UP000320580">
    <property type="component" value="Chromosome"/>
</dbReference>
<gene>
    <name evidence="2" type="ORF">FQU76_24210</name>
</gene>
<dbReference type="Pfam" id="PF19565">
    <property type="entry name" value="DUF6087"/>
    <property type="match status" value="1"/>
</dbReference>
<reference evidence="2 3" key="1">
    <citation type="submission" date="2019-07" db="EMBL/GenBank/DDBJ databases">
        <authorList>
            <person name="Zhu P."/>
        </authorList>
    </citation>
    <scope>NUCLEOTIDE SEQUENCE [LARGE SCALE GENOMIC DNA]</scope>
    <source>
        <strain evidence="2 3">SSL-25</strain>
    </source>
</reference>
<dbReference type="KEGG" id="sqz:FQU76_24210"/>